<gene>
    <name evidence="2" type="ORF">MKQ68_10045</name>
</gene>
<accession>A0ABY6JB82</accession>
<keyword evidence="1" id="KW-0732">Signal</keyword>
<feature type="signal peptide" evidence="1">
    <location>
        <begin position="1"/>
        <end position="17"/>
    </location>
</feature>
<dbReference type="Proteomes" id="UP001162741">
    <property type="component" value="Chromosome"/>
</dbReference>
<sequence>MRFLLITLVLFTSTLYAQRRSSVVADSIPTRGLDLKEVVVTAKAPPITYRGDTTEYNAGSFKVKAGGVVEDLLKTLPGLRVDRNGMIKSQGKQVQRVLVDGKPFFGDDATIATKNLPADMIDKVQLIDQKSELAQFTGVDDGQNNKVINLITKKNRKKGVFGNVNAGAGLNELYEAGANINSFSGERQLSVLAKSNNINKSGFSNNELIQMAARDPNALNNLSPLIMNELMGGFGDWADGVTTTHYGGVNFNNDWGRRLSWHSSYFYNSANTRNDYARERQHFLADTSWIDEQRGHSLQRNHEHHIETTAEFRFNERTSLKLSPRFSKAVSDASEQRAFSATTFNKQQLLNEGRQSTRSHNDTRRFDADLLFRHKFRRKGHSLMVTLSPEVYESDYTYLNQSQARYLNVRQADSTNQLTRSAANNSNIDGKAVYTFPVNRRIHLQLSERLRYSAANTNRHVSNFDVLKQQYTDTDIRYSDHYTYQTLEHHPDLLLSLKDRKLSLSAGLAYKKQTIGALSYSKQYEINKVYGALLPHLFLKYQHTKWRKTEFEFRRDSYMPGIGQLQPLEDNSSAMITRRGNTALRQSVEHHTSLFFENNSKDQKRSQHLRLRYSAKPQAVTDQSILDTLTGRQLIYPINVKGNYDAALESGVSFSTGKNGTHIDINAGTSYGHSIGYVTGRRYYSDEWSTQIATSSDVNLGEYFSLHAKGEAAYHDRRFGTAKQLSWTFSYELSPALKLSRGLSVEASLLSRLNTGLSNGYNTNVRLLHGRLHQTIGKAFSLELSGRDLLNQHKNIRRTAGNGYVEDVRGSVPGRYFLLSVAYKLSVFPTK</sequence>
<reference evidence="2" key="1">
    <citation type="submission" date="2022-10" db="EMBL/GenBank/DDBJ databases">
        <title>Chitinophaga sp. nov., isolated from soil.</title>
        <authorList>
            <person name="Jeon C.O."/>
        </authorList>
    </citation>
    <scope>NUCLEOTIDE SEQUENCE</scope>
    <source>
        <strain evidence="2">R8</strain>
    </source>
</reference>
<protein>
    <submittedName>
        <fullName evidence="2">Outer membrane beta-barrel protein</fullName>
    </submittedName>
</protein>
<dbReference type="SUPFAM" id="SSF56935">
    <property type="entry name" value="Porins"/>
    <property type="match status" value="1"/>
</dbReference>
<feature type="chain" id="PRO_5046289516" evidence="1">
    <location>
        <begin position="18"/>
        <end position="831"/>
    </location>
</feature>
<dbReference type="RefSeq" id="WP_264283173.1">
    <property type="nucleotide sequence ID" value="NZ_CP107006.1"/>
</dbReference>
<proteinExistence type="predicted"/>
<name>A0ABY6JB82_9BACT</name>
<organism evidence="2 3">
    <name type="scientific">Chitinophaga horti</name>
    <dbReference type="NCBI Taxonomy" id="2920382"/>
    <lineage>
        <taxon>Bacteria</taxon>
        <taxon>Pseudomonadati</taxon>
        <taxon>Bacteroidota</taxon>
        <taxon>Chitinophagia</taxon>
        <taxon>Chitinophagales</taxon>
        <taxon>Chitinophagaceae</taxon>
        <taxon>Chitinophaga</taxon>
    </lineage>
</organism>
<evidence type="ECO:0000313" key="3">
    <source>
        <dbReference type="Proteomes" id="UP001162741"/>
    </source>
</evidence>
<keyword evidence="3" id="KW-1185">Reference proteome</keyword>
<dbReference type="EMBL" id="CP107006">
    <property type="protein sequence ID" value="UYQ95439.1"/>
    <property type="molecule type" value="Genomic_DNA"/>
</dbReference>
<evidence type="ECO:0000256" key="1">
    <source>
        <dbReference type="SAM" id="SignalP"/>
    </source>
</evidence>
<evidence type="ECO:0000313" key="2">
    <source>
        <dbReference type="EMBL" id="UYQ95439.1"/>
    </source>
</evidence>